<dbReference type="GO" id="GO:0003712">
    <property type="term" value="F:transcription coregulator activity"/>
    <property type="evidence" value="ECO:0007669"/>
    <property type="project" value="InterPro"/>
</dbReference>
<evidence type="ECO:0000313" key="4">
    <source>
        <dbReference type="Proteomes" id="UP000008068"/>
    </source>
</evidence>
<feature type="region of interest" description="Disordered" evidence="2">
    <location>
        <begin position="1"/>
        <end position="59"/>
    </location>
</feature>
<dbReference type="Proteomes" id="UP000008068">
    <property type="component" value="Unassembled WGS sequence"/>
</dbReference>
<keyword evidence="4" id="KW-1185">Reference proteome</keyword>
<dbReference type="GO" id="GO:0006355">
    <property type="term" value="P:regulation of DNA-templated transcription"/>
    <property type="evidence" value="ECO:0007669"/>
    <property type="project" value="InterPro"/>
</dbReference>
<organism evidence="4">
    <name type="scientific">Caenorhabditis brenneri</name>
    <name type="common">Nematode worm</name>
    <dbReference type="NCBI Taxonomy" id="135651"/>
    <lineage>
        <taxon>Eukaryota</taxon>
        <taxon>Metazoa</taxon>
        <taxon>Ecdysozoa</taxon>
        <taxon>Nematoda</taxon>
        <taxon>Chromadorea</taxon>
        <taxon>Rhabditida</taxon>
        <taxon>Rhabditina</taxon>
        <taxon>Rhabditomorpha</taxon>
        <taxon>Rhabditoidea</taxon>
        <taxon>Rhabditidae</taxon>
        <taxon>Peloderinae</taxon>
        <taxon>Caenorhabditis</taxon>
    </lineage>
</organism>
<name>G0N0N2_CAEBE</name>
<gene>
    <name evidence="3" type="ORF">CAEBREN_05567</name>
</gene>
<dbReference type="InterPro" id="IPR036529">
    <property type="entry name" value="KIX_dom_sf"/>
</dbReference>
<dbReference type="eggNOG" id="ENOG502TIVW">
    <property type="taxonomic scope" value="Eukaryota"/>
</dbReference>
<dbReference type="Gene3D" id="1.10.246.20">
    <property type="entry name" value="Coactivator CBP, KIX domain"/>
    <property type="match status" value="1"/>
</dbReference>
<protein>
    <submittedName>
        <fullName evidence="3">Uncharacterized protein</fullName>
    </submittedName>
</protein>
<dbReference type="AlphaFoldDB" id="G0N0N2"/>
<sequence>MSDDDDVEALEKLLVSGDESTPTTSPQKEKKSSSVKNAECSKKRPVLIDDINDNDPRKDHLNPRKLIDGRVRWQERLKPYHRMDNIREIVTNVHIPQENVRHERMPMLLWFARRMEQMIFRTSASVSIYECGMHKISTEISNAIERNAELKRIRDEHGIPDQKQLEKLFAMNGPSDSFPEDDDLNAEGAPELTLISDDRFRHHKLVLEKQLNVPPIAPKNRKQIRRNQQNRTIVLCSFRRAVESETMMISITPCQVDNSE</sequence>
<dbReference type="OMA" id="TEERTMI"/>
<reference evidence="4" key="1">
    <citation type="submission" date="2011-07" db="EMBL/GenBank/DDBJ databases">
        <authorList>
            <consortium name="Caenorhabditis brenneri Sequencing and Analysis Consortium"/>
            <person name="Wilson R.K."/>
        </authorList>
    </citation>
    <scope>NUCLEOTIDE SEQUENCE [LARGE SCALE GENOMIC DNA]</scope>
    <source>
        <strain evidence="4">PB2801</strain>
    </source>
</reference>
<accession>G0N0N2</accession>
<dbReference type="HOGENOM" id="CLU_1070511_0_0_1"/>
<dbReference type="InParanoid" id="G0N0N2"/>
<dbReference type="EMBL" id="GL379825">
    <property type="protein sequence ID" value="EGT49236.1"/>
    <property type="molecule type" value="Genomic_DNA"/>
</dbReference>
<keyword evidence="1" id="KW-0539">Nucleus</keyword>
<evidence type="ECO:0000256" key="2">
    <source>
        <dbReference type="SAM" id="MobiDB-lite"/>
    </source>
</evidence>
<proteinExistence type="predicted"/>
<evidence type="ECO:0000256" key="1">
    <source>
        <dbReference type="ARBA" id="ARBA00023242"/>
    </source>
</evidence>
<dbReference type="FunCoup" id="G0N0N2">
    <property type="interactions" value="1232"/>
</dbReference>
<evidence type="ECO:0000313" key="3">
    <source>
        <dbReference type="EMBL" id="EGT49236.1"/>
    </source>
</evidence>